<keyword evidence="8" id="KW-0460">Magnesium</keyword>
<comment type="cofactor">
    <cofactor evidence="1">
        <name>Mg(2+)</name>
        <dbReference type="ChEBI" id="CHEBI:18420"/>
    </cofactor>
</comment>
<comment type="similarity">
    <text evidence="9">Belongs to the MntA antitoxin family.</text>
</comment>
<feature type="domain" description="Polymerase nucleotidyl transferase" evidence="11">
    <location>
        <begin position="24"/>
        <end position="75"/>
    </location>
</feature>
<evidence type="ECO:0000256" key="8">
    <source>
        <dbReference type="ARBA" id="ARBA00022842"/>
    </source>
</evidence>
<evidence type="ECO:0000256" key="9">
    <source>
        <dbReference type="ARBA" id="ARBA00038276"/>
    </source>
</evidence>
<sequence>MTSPGSSGGTRSRGCGCSAPSPGGDDRPDSDLDLLVELHAHASVADVLGLDDELSGLLGCPVDIVTTTDLDSNPLLRRGVDRDRRPFDCTV</sequence>
<dbReference type="InterPro" id="IPR052038">
    <property type="entry name" value="Type-VII_TA_antitoxin"/>
</dbReference>
<evidence type="ECO:0000259" key="11">
    <source>
        <dbReference type="Pfam" id="PF01909"/>
    </source>
</evidence>
<accession>A0A853BF22</accession>
<dbReference type="Pfam" id="PF01909">
    <property type="entry name" value="NTP_transf_2"/>
    <property type="match status" value="1"/>
</dbReference>
<protein>
    <submittedName>
        <fullName evidence="12">Putative nucleotidyltransferase</fullName>
    </submittedName>
</protein>
<dbReference type="InterPro" id="IPR043519">
    <property type="entry name" value="NT_sf"/>
</dbReference>
<dbReference type="GO" id="GO:0046872">
    <property type="term" value="F:metal ion binding"/>
    <property type="evidence" value="ECO:0007669"/>
    <property type="project" value="UniProtKB-KW"/>
</dbReference>
<name>A0A853BF22_9PSEU</name>
<dbReference type="Gene3D" id="3.30.460.10">
    <property type="entry name" value="Beta Polymerase, domain 2"/>
    <property type="match status" value="1"/>
</dbReference>
<evidence type="ECO:0000256" key="1">
    <source>
        <dbReference type="ARBA" id="ARBA00001946"/>
    </source>
</evidence>
<dbReference type="PANTHER" id="PTHR33571">
    <property type="entry name" value="SSL8005 PROTEIN"/>
    <property type="match status" value="1"/>
</dbReference>
<keyword evidence="5" id="KW-0479">Metal-binding</keyword>
<dbReference type="AlphaFoldDB" id="A0A853BF22"/>
<evidence type="ECO:0000256" key="6">
    <source>
        <dbReference type="ARBA" id="ARBA00022741"/>
    </source>
</evidence>
<keyword evidence="13" id="KW-1185">Reference proteome</keyword>
<dbReference type="Proteomes" id="UP000549616">
    <property type="component" value="Unassembled WGS sequence"/>
</dbReference>
<keyword evidence="7" id="KW-0067">ATP-binding</keyword>
<evidence type="ECO:0000256" key="7">
    <source>
        <dbReference type="ARBA" id="ARBA00022840"/>
    </source>
</evidence>
<dbReference type="PANTHER" id="PTHR33571:SF14">
    <property type="entry name" value="PROTEIN ADENYLYLTRANSFERASE MJ0435-RELATED"/>
    <property type="match status" value="1"/>
</dbReference>
<evidence type="ECO:0000256" key="10">
    <source>
        <dbReference type="SAM" id="MobiDB-lite"/>
    </source>
</evidence>
<feature type="region of interest" description="Disordered" evidence="10">
    <location>
        <begin position="1"/>
        <end position="30"/>
    </location>
</feature>
<dbReference type="InterPro" id="IPR002934">
    <property type="entry name" value="Polymerase_NTP_transf_dom"/>
</dbReference>
<dbReference type="GO" id="GO:0016779">
    <property type="term" value="F:nucleotidyltransferase activity"/>
    <property type="evidence" value="ECO:0007669"/>
    <property type="project" value="UniProtKB-KW"/>
</dbReference>
<keyword evidence="3 12" id="KW-0808">Transferase</keyword>
<dbReference type="SUPFAM" id="SSF81301">
    <property type="entry name" value="Nucleotidyltransferase"/>
    <property type="match status" value="1"/>
</dbReference>
<dbReference type="EMBL" id="JACCFK010000002">
    <property type="protein sequence ID" value="NYI93086.1"/>
    <property type="molecule type" value="Genomic_DNA"/>
</dbReference>
<comment type="caution">
    <text evidence="12">The sequence shown here is derived from an EMBL/GenBank/DDBJ whole genome shotgun (WGS) entry which is preliminary data.</text>
</comment>
<feature type="compositionally biased region" description="Low complexity" evidence="10">
    <location>
        <begin position="1"/>
        <end position="23"/>
    </location>
</feature>
<keyword evidence="4" id="KW-0548">Nucleotidyltransferase</keyword>
<evidence type="ECO:0000256" key="2">
    <source>
        <dbReference type="ARBA" id="ARBA00022649"/>
    </source>
</evidence>
<keyword evidence="2" id="KW-1277">Toxin-antitoxin system</keyword>
<proteinExistence type="inferred from homology"/>
<dbReference type="CDD" id="cd05403">
    <property type="entry name" value="NT_KNTase_like"/>
    <property type="match status" value="1"/>
</dbReference>
<keyword evidence="6" id="KW-0547">Nucleotide-binding</keyword>
<evidence type="ECO:0000256" key="3">
    <source>
        <dbReference type="ARBA" id="ARBA00022679"/>
    </source>
</evidence>
<evidence type="ECO:0000313" key="13">
    <source>
        <dbReference type="Proteomes" id="UP000549616"/>
    </source>
</evidence>
<dbReference type="RefSeq" id="WP_312861297.1">
    <property type="nucleotide sequence ID" value="NZ_JACCFK010000002.1"/>
</dbReference>
<evidence type="ECO:0000256" key="5">
    <source>
        <dbReference type="ARBA" id="ARBA00022723"/>
    </source>
</evidence>
<evidence type="ECO:0000256" key="4">
    <source>
        <dbReference type="ARBA" id="ARBA00022695"/>
    </source>
</evidence>
<organism evidence="12 13">
    <name type="scientific">Amycolatopsis endophytica</name>
    <dbReference type="NCBI Taxonomy" id="860233"/>
    <lineage>
        <taxon>Bacteria</taxon>
        <taxon>Bacillati</taxon>
        <taxon>Actinomycetota</taxon>
        <taxon>Actinomycetes</taxon>
        <taxon>Pseudonocardiales</taxon>
        <taxon>Pseudonocardiaceae</taxon>
        <taxon>Amycolatopsis</taxon>
    </lineage>
</organism>
<evidence type="ECO:0000313" key="12">
    <source>
        <dbReference type="EMBL" id="NYI93086.1"/>
    </source>
</evidence>
<reference evidence="12 13" key="1">
    <citation type="submission" date="2020-07" db="EMBL/GenBank/DDBJ databases">
        <title>Sequencing the genomes of 1000 actinobacteria strains.</title>
        <authorList>
            <person name="Klenk H.-P."/>
        </authorList>
    </citation>
    <scope>NUCLEOTIDE SEQUENCE [LARGE SCALE GENOMIC DNA]</scope>
    <source>
        <strain evidence="12 13">DSM 104006</strain>
    </source>
</reference>
<dbReference type="GO" id="GO:0005524">
    <property type="term" value="F:ATP binding"/>
    <property type="evidence" value="ECO:0007669"/>
    <property type="project" value="UniProtKB-KW"/>
</dbReference>
<gene>
    <name evidence="12" type="ORF">HNR02_006461</name>
</gene>